<dbReference type="EnsemblPlants" id="TraesCS4A02G249500.1">
    <property type="protein sequence ID" value="TraesCS4A02G249500.1.cds1"/>
    <property type="gene ID" value="TraesCS4A02G249500"/>
</dbReference>
<dbReference type="Gramene" id="TraesCAD_scaffold_042223_01G000200.1">
    <property type="protein sequence ID" value="TraesCAD_scaffold_042223_01G000200.1"/>
    <property type="gene ID" value="TraesCAD_scaffold_042223_01G000200"/>
</dbReference>
<dbReference type="OrthoDB" id="10385421at2759"/>
<dbReference type="SMR" id="A0A3B6HW26"/>
<dbReference type="Gramene" id="TraesJUL4A03G02151000.1">
    <property type="protein sequence ID" value="TraesJUL4A03G02151000.1.CDS1"/>
    <property type="gene ID" value="TraesJUL4A03G02151000"/>
</dbReference>
<dbReference type="OMA" id="TMEDVIC"/>
<dbReference type="Gramene" id="TraesCLE_scaffold_035302_01G000200.1">
    <property type="protein sequence ID" value="TraesCLE_scaffold_035302_01G000200.1"/>
    <property type="gene ID" value="TraesCLE_scaffold_035302_01G000200"/>
</dbReference>
<proteinExistence type="predicted"/>
<feature type="compositionally biased region" description="Low complexity" evidence="1">
    <location>
        <begin position="278"/>
        <end position="290"/>
    </location>
</feature>
<protein>
    <submittedName>
        <fullName evidence="2">Uncharacterized protein</fullName>
    </submittedName>
</protein>
<feature type="region of interest" description="Disordered" evidence="1">
    <location>
        <begin position="262"/>
        <end position="303"/>
    </location>
</feature>
<organism evidence="2">
    <name type="scientific">Triticum aestivum</name>
    <name type="common">Wheat</name>
    <dbReference type="NCBI Taxonomy" id="4565"/>
    <lineage>
        <taxon>Eukaryota</taxon>
        <taxon>Viridiplantae</taxon>
        <taxon>Streptophyta</taxon>
        <taxon>Embryophyta</taxon>
        <taxon>Tracheophyta</taxon>
        <taxon>Spermatophyta</taxon>
        <taxon>Magnoliopsida</taxon>
        <taxon>Liliopsida</taxon>
        <taxon>Poales</taxon>
        <taxon>Poaceae</taxon>
        <taxon>BOP clade</taxon>
        <taxon>Pooideae</taxon>
        <taxon>Triticodae</taxon>
        <taxon>Triticeae</taxon>
        <taxon>Triticinae</taxon>
        <taxon>Triticum</taxon>
    </lineage>
</organism>
<dbReference type="Gramene" id="TraesRN4A0100673400.1">
    <property type="protein sequence ID" value="TraesRN4A0100673400.1"/>
    <property type="gene ID" value="TraesRN4A0100673400"/>
</dbReference>
<evidence type="ECO:0000313" key="3">
    <source>
        <dbReference type="Proteomes" id="UP000019116"/>
    </source>
</evidence>
<evidence type="ECO:0000256" key="1">
    <source>
        <dbReference type="SAM" id="MobiDB-lite"/>
    </source>
</evidence>
<accession>A0A3B6HW26</accession>
<sequence length="303" mass="32565">MAMAMAAVKEHVLLSQPDKQVLLAEIPASGSRDPQPTVTLRLLVELCSDYGAGPADVDTMEDVACRVPLADLGRQGAADRAFKALVARIDNPALRPEVAAETAAAAARVRARCVTDDRDGLRGVEFRLRVVFVDDASEEEEEADDDECGSDMEFGEFDLSGARSLRGQQTDAGYDYDYDEDDEDEDGCGAQFTVRPYRGAPTRGGGGAPSSSLLLSGFEARSDGPELTEEHEVTSYDIQRVVRMALGGGSVEDDEAYRRALDGGAPVSPASRAAMVGRALQSARQQQQRSKSPRPIFPMRTGF</sequence>
<dbReference type="Gramene" id="TraesNOR4A03G02153820.1">
    <property type="protein sequence ID" value="TraesNOR4A03G02153820.1.CDS1"/>
    <property type="gene ID" value="TraesNOR4A03G02153820"/>
</dbReference>
<dbReference type="AlphaFoldDB" id="A0A3B6HW26"/>
<reference evidence="2" key="2">
    <citation type="submission" date="2018-10" db="UniProtKB">
        <authorList>
            <consortium name="EnsemblPlants"/>
        </authorList>
    </citation>
    <scope>IDENTIFICATION</scope>
</reference>
<dbReference type="Gramene" id="TraesROB_scaffold_025401_01G000200.1">
    <property type="protein sequence ID" value="TraesROB_scaffold_025401_01G000200.1"/>
    <property type="gene ID" value="TraesROB_scaffold_025401_01G000200"/>
</dbReference>
<dbReference type="Gramene" id="TraesCS4A02G249500.1">
    <property type="protein sequence ID" value="TraesCS4A02G249500.1.cds1"/>
    <property type="gene ID" value="TraesCS4A02G249500"/>
</dbReference>
<evidence type="ECO:0000313" key="2">
    <source>
        <dbReference type="EnsemblPlants" id="TraesCS4A02G249500.1.cds1"/>
    </source>
</evidence>
<keyword evidence="3" id="KW-1185">Reference proteome</keyword>
<reference evidence="2" key="1">
    <citation type="submission" date="2018-08" db="EMBL/GenBank/DDBJ databases">
        <authorList>
            <person name="Rossello M."/>
        </authorList>
    </citation>
    <scope>NUCLEOTIDE SEQUENCE [LARGE SCALE GENOMIC DNA]</scope>
    <source>
        <strain evidence="2">cv. Chinese Spring</strain>
    </source>
</reference>
<dbReference type="Proteomes" id="UP000019116">
    <property type="component" value="Chromosome 4A"/>
</dbReference>
<dbReference type="Gramene" id="TraesCS4A03G0656500.1">
    <property type="protein sequence ID" value="TraesCS4A03G0656500.1.CDS1"/>
    <property type="gene ID" value="TraesCS4A03G0656500"/>
</dbReference>
<name>A0A3B6HW26_WHEAT</name>